<keyword evidence="2" id="KW-0472">Membrane</keyword>
<dbReference type="RefSeq" id="WP_157434295.1">
    <property type="nucleotide sequence ID" value="NZ_CP016076.1"/>
</dbReference>
<reference evidence="4" key="1">
    <citation type="submission" date="2016-06" db="EMBL/GenBank/DDBJ databases">
        <title>Complete genome sequence of Actinoalloteichus fjordicus DSM 46855 (=ADI127-17), type strain of the new species Actinoalloteichus fjordicus.</title>
        <authorList>
            <person name="Ruckert C."/>
            <person name="Nouioui I."/>
            <person name="Willmese J."/>
            <person name="van Wezel G."/>
            <person name="Klenk H.-P."/>
            <person name="Kalinowski J."/>
            <person name="Zotchev S.B."/>
        </authorList>
    </citation>
    <scope>NUCLEOTIDE SEQUENCE [LARGE SCALE GENOMIC DNA]</scope>
    <source>
        <strain evidence="4">ADI127-7</strain>
    </source>
</reference>
<protein>
    <submittedName>
        <fullName evidence="3">Uncharacterized protein</fullName>
    </submittedName>
</protein>
<organism evidence="3 4">
    <name type="scientific">Actinoalloteichus fjordicus</name>
    <dbReference type="NCBI Taxonomy" id="1612552"/>
    <lineage>
        <taxon>Bacteria</taxon>
        <taxon>Bacillati</taxon>
        <taxon>Actinomycetota</taxon>
        <taxon>Actinomycetes</taxon>
        <taxon>Pseudonocardiales</taxon>
        <taxon>Pseudonocardiaceae</taxon>
        <taxon>Actinoalloteichus</taxon>
    </lineage>
</organism>
<feature type="transmembrane region" description="Helical" evidence="2">
    <location>
        <begin position="180"/>
        <end position="199"/>
    </location>
</feature>
<feature type="transmembrane region" description="Helical" evidence="2">
    <location>
        <begin position="31"/>
        <end position="52"/>
    </location>
</feature>
<accession>A0AAC9PTC9</accession>
<keyword evidence="4" id="KW-1185">Reference proteome</keyword>
<dbReference type="InterPro" id="IPR046206">
    <property type="entry name" value="DUF6239"/>
</dbReference>
<evidence type="ECO:0000256" key="2">
    <source>
        <dbReference type="SAM" id="Phobius"/>
    </source>
</evidence>
<dbReference type="Pfam" id="PF19752">
    <property type="entry name" value="DUF6239"/>
    <property type="match status" value="1"/>
</dbReference>
<name>A0AAC9PTC9_9PSEU</name>
<feature type="region of interest" description="Disordered" evidence="1">
    <location>
        <begin position="479"/>
        <end position="501"/>
    </location>
</feature>
<dbReference type="Proteomes" id="UP000185511">
    <property type="component" value="Chromosome"/>
</dbReference>
<evidence type="ECO:0000313" key="4">
    <source>
        <dbReference type="Proteomes" id="UP000185511"/>
    </source>
</evidence>
<feature type="transmembrane region" description="Helical" evidence="2">
    <location>
        <begin position="89"/>
        <end position="107"/>
    </location>
</feature>
<dbReference type="KEGG" id="acad:UA74_18640"/>
<evidence type="ECO:0000256" key="1">
    <source>
        <dbReference type="SAM" id="MobiDB-lite"/>
    </source>
</evidence>
<feature type="transmembrane region" description="Helical" evidence="2">
    <location>
        <begin position="64"/>
        <end position="83"/>
    </location>
</feature>
<feature type="transmembrane region" description="Helical" evidence="2">
    <location>
        <begin position="119"/>
        <end position="138"/>
    </location>
</feature>
<evidence type="ECO:0000313" key="3">
    <source>
        <dbReference type="EMBL" id="APU15756.1"/>
    </source>
</evidence>
<dbReference type="EMBL" id="CP016076">
    <property type="protein sequence ID" value="APU15756.1"/>
    <property type="molecule type" value="Genomic_DNA"/>
</dbReference>
<sequence>MTGAPLPAAAAHLAAAVGGHGHGVGAQTPAGQLGLTIALLATTIVAAAAALLRPASRLDRRGTTALATTAALGGILSLLFTDASWIPDPMAFLVLVCLGAPVSLAFSRTRPGLPRLTSAALLVTTSAAVAAHAAGLFAAVDPPDATTDTAVLAAFAAVAWLVVCTPTGRRSAALVRVTGIVAAIALLAGTAQVVVLGRLDAPLTGEPLLATASVDGRGVDLLIVPHRPGRNLVHVGSADVSVGTSPSTMVRATARPGAPGGWALLELGEGRDRLRVQVGERVGAVSIDPGDQQWDGADLRDPDAPEYVSAVLGQALIDPRVEVPWPASALSTQDAAVLRGLTAALAGRAVSIVSDDSPRAEEAERVVREQAARHGVAVHDELTSSVTDVVVVAGWARAAATLRAMEPEPTRLRHLAPWLVTWELLSTEVEQIFPLRYRPEDPVFHRHLLALPRDFRPAAPTAVGLDRWLTAVRHPATPTNERYRMSDTSGVPGPDQPGWLHPTVVAVVSDPDPDAGSDSQPTPR</sequence>
<dbReference type="AlphaFoldDB" id="A0AAC9PTC9"/>
<proteinExistence type="predicted"/>
<gene>
    <name evidence="3" type="ORF">UA74_18640</name>
</gene>
<keyword evidence="2" id="KW-0812">Transmembrane</keyword>
<feature type="transmembrane region" description="Helical" evidence="2">
    <location>
        <begin position="150"/>
        <end position="168"/>
    </location>
</feature>
<keyword evidence="2" id="KW-1133">Transmembrane helix</keyword>